<dbReference type="KEGG" id="smar:SM39_0423"/>
<protein>
    <recommendedName>
        <fullName evidence="2">FidL-like membrane protein</fullName>
    </recommendedName>
</protein>
<name>A0AAT9ELY5_SERMA</name>
<evidence type="ECO:0008006" key="2">
    <source>
        <dbReference type="Google" id="ProtNLM"/>
    </source>
</evidence>
<dbReference type="InterPro" id="IPR031854">
    <property type="entry name" value="FidL-like"/>
</dbReference>
<dbReference type="Pfam" id="PF15941">
    <property type="entry name" value="FidL_like"/>
    <property type="match status" value="1"/>
</dbReference>
<dbReference type="RefSeq" id="WP_033637327.1">
    <property type="nucleotide sequence ID" value="NZ_AP013063.1"/>
</dbReference>
<dbReference type="AlphaFoldDB" id="A0AAT9ELY5"/>
<accession>A0AAT9ELY5</accession>
<sequence>MEKKLNILSATLVGLCVLTGSVVYSLVRSHHGFGDLSCEANATFNYFNSLDAQAAHDDIQLSLKINYIFLSGDKGVMMLSGLANDGEEKYFVNRRVNFSYVSQGSFYRFHYGEVNYSPRDTLPDEVYTYFFSTESTFYHIRSVDKNTLMFSDAYSPMFLCNIES</sequence>
<evidence type="ECO:0000313" key="1">
    <source>
        <dbReference type="EMBL" id="BAO32487.1"/>
    </source>
</evidence>
<dbReference type="EMBL" id="AP013063">
    <property type="protein sequence ID" value="BAO32487.1"/>
    <property type="molecule type" value="Genomic_DNA"/>
</dbReference>
<proteinExistence type="predicted"/>
<gene>
    <name evidence="1" type="ORF">SM39_0423</name>
</gene>
<organism evidence="1">
    <name type="scientific">Serratia marcescens SM39</name>
    <dbReference type="NCBI Taxonomy" id="1334564"/>
    <lineage>
        <taxon>Bacteria</taxon>
        <taxon>Pseudomonadati</taxon>
        <taxon>Pseudomonadota</taxon>
        <taxon>Gammaproteobacteria</taxon>
        <taxon>Enterobacterales</taxon>
        <taxon>Yersiniaceae</taxon>
        <taxon>Serratia</taxon>
    </lineage>
</organism>
<dbReference type="GeneID" id="301144687"/>
<reference evidence="1" key="1">
    <citation type="journal article" date="2014" name="Genome Biol. Evol.">
        <title>Genome evolution and plasticity of Serratia marcescens, an important multidrug-resistant nosocomial pathogen.</title>
        <authorList>
            <person name="Iguchi A."/>
            <person name="Nagaya Y."/>
            <person name="Pradel E."/>
            <person name="Ooka T."/>
            <person name="Ogura Y."/>
            <person name="Katsura K."/>
            <person name="Kurokawa K."/>
            <person name="Oshima K."/>
            <person name="Hattori M."/>
            <person name="Parkhill J."/>
            <person name="Sebaihia M."/>
            <person name="Coulthurst S.J."/>
            <person name="Gotoh N."/>
            <person name="Thomson N.R."/>
            <person name="Ewbank J.J."/>
            <person name="Hayashi T."/>
        </authorList>
    </citation>
    <scope>NUCLEOTIDE SEQUENCE</scope>
    <source>
        <strain evidence="1">SM39</strain>
    </source>
</reference>